<dbReference type="OrthoDB" id="3649470at2759"/>
<proteinExistence type="predicted"/>
<name>A0A9Q9EGR0_9PEZI</name>
<evidence type="ECO:0000256" key="1">
    <source>
        <dbReference type="SAM" id="Coils"/>
    </source>
</evidence>
<dbReference type="EMBL" id="CP099419">
    <property type="protein sequence ID" value="USW49184.1"/>
    <property type="molecule type" value="Genomic_DNA"/>
</dbReference>
<feature type="compositionally biased region" description="Polar residues" evidence="2">
    <location>
        <begin position="491"/>
        <end position="502"/>
    </location>
</feature>
<feature type="coiled-coil region" evidence="1">
    <location>
        <begin position="520"/>
        <end position="547"/>
    </location>
</feature>
<feature type="region of interest" description="Disordered" evidence="2">
    <location>
        <begin position="234"/>
        <end position="265"/>
    </location>
</feature>
<sequence length="565" mass="59289">MTLDDSIWATSLGTGPPVQRRSAAATLTRPAVTITAAPAAAGAASPATARTAAFVSGLRDTTNVAPRTASPAPPSNNGPLLFNPNSAGLAEARAFSGQVSSASGPKKRGGSPFAQPEPRPLPRTNALPTARFGAPAPPARTTAYSAVPPTMPPTPAFGSPATVPSPQIKSAINERSVAMLRAAESNIAAESASAVPATSALGVGIAESTKPSPIQADKPVIKIEPDSLENTQRKIDSTQRTIESTQRTIESIQRKNDTQKELAREEETRVYLEGRAKGLSVKEATKESLAPNASATDSASKLPPHKRLQAAALQSGVPASTPLEAASTPSPAVADPVISWAQTKANMRQNMQTKADTRPISATYETAQATISATISPLDLKSTEHNAAAVEAEKVLREGIEGSRRGGQANPEIKAEPAVAKDEVIFRPKGKVFQFGNSAGTSASTSADISAVKSAIHDKVAVQLDWSQKTDAEKDAASDEHSRSGRDMWSGSMSEPTTSLKTATAPVATKSNERDVADKLLKLSVEKNAMEEKRKQLTLRLDEATARLLDIDEHIRILLQTVKEV</sequence>
<gene>
    <name evidence="3" type="ORF">Slin15195_G025030</name>
</gene>
<feature type="region of interest" description="Disordered" evidence="2">
    <location>
        <begin position="1"/>
        <end position="23"/>
    </location>
</feature>
<feature type="region of interest" description="Disordered" evidence="2">
    <location>
        <begin position="280"/>
        <end position="303"/>
    </location>
</feature>
<evidence type="ECO:0000313" key="3">
    <source>
        <dbReference type="EMBL" id="USW49184.1"/>
    </source>
</evidence>
<keyword evidence="4" id="KW-1185">Reference proteome</keyword>
<organism evidence="3 4">
    <name type="scientific">Septoria linicola</name>
    <dbReference type="NCBI Taxonomy" id="215465"/>
    <lineage>
        <taxon>Eukaryota</taxon>
        <taxon>Fungi</taxon>
        <taxon>Dikarya</taxon>
        <taxon>Ascomycota</taxon>
        <taxon>Pezizomycotina</taxon>
        <taxon>Dothideomycetes</taxon>
        <taxon>Dothideomycetidae</taxon>
        <taxon>Mycosphaerellales</taxon>
        <taxon>Mycosphaerellaceae</taxon>
        <taxon>Septoria</taxon>
    </lineage>
</organism>
<protein>
    <submittedName>
        <fullName evidence="3">Uncharacterized protein</fullName>
    </submittedName>
</protein>
<evidence type="ECO:0000256" key="2">
    <source>
        <dbReference type="SAM" id="MobiDB-lite"/>
    </source>
</evidence>
<keyword evidence="1" id="KW-0175">Coiled coil</keyword>
<feature type="compositionally biased region" description="Polar residues" evidence="2">
    <location>
        <begin position="238"/>
        <end position="251"/>
    </location>
</feature>
<feature type="region of interest" description="Disordered" evidence="2">
    <location>
        <begin position="63"/>
        <end position="137"/>
    </location>
</feature>
<feature type="compositionally biased region" description="Basic and acidic residues" evidence="2">
    <location>
        <begin position="252"/>
        <end position="265"/>
    </location>
</feature>
<feature type="compositionally biased region" description="Polar residues" evidence="2">
    <location>
        <begin position="77"/>
        <end position="86"/>
    </location>
</feature>
<reference evidence="3" key="1">
    <citation type="submission" date="2022-06" db="EMBL/GenBank/DDBJ databases">
        <title>Complete genome sequences of two strains of the flax pathogen Septoria linicola.</title>
        <authorList>
            <person name="Lapalu N."/>
            <person name="Simon A."/>
            <person name="Demenou B."/>
            <person name="Paumier D."/>
            <person name="Guillot M.-P."/>
            <person name="Gout L."/>
            <person name="Valade R."/>
        </authorList>
    </citation>
    <scope>NUCLEOTIDE SEQUENCE</scope>
    <source>
        <strain evidence="3">SE15195</strain>
    </source>
</reference>
<dbReference type="AlphaFoldDB" id="A0A9Q9EGR0"/>
<dbReference type="Proteomes" id="UP001056384">
    <property type="component" value="Chromosome 2"/>
</dbReference>
<accession>A0A9Q9EGR0</accession>
<feature type="region of interest" description="Disordered" evidence="2">
    <location>
        <begin position="467"/>
        <end position="507"/>
    </location>
</feature>
<feature type="compositionally biased region" description="Basic and acidic residues" evidence="2">
    <location>
        <begin position="468"/>
        <end position="486"/>
    </location>
</feature>
<evidence type="ECO:0000313" key="4">
    <source>
        <dbReference type="Proteomes" id="UP001056384"/>
    </source>
</evidence>